<keyword evidence="2" id="KW-0808">Transferase</keyword>
<name>A0ABD5WRE3_9EURY</name>
<proteinExistence type="predicted"/>
<dbReference type="Gene3D" id="3.40.50.150">
    <property type="entry name" value="Vaccinia Virus protein VP39"/>
    <property type="match status" value="1"/>
</dbReference>
<dbReference type="InterPro" id="IPR006342">
    <property type="entry name" value="FkbM_mtfrase"/>
</dbReference>
<accession>A0ABD5WRE3</accession>
<dbReference type="GO" id="GO:0008168">
    <property type="term" value="F:methyltransferase activity"/>
    <property type="evidence" value="ECO:0007669"/>
    <property type="project" value="UniProtKB-KW"/>
</dbReference>
<keyword evidence="2" id="KW-0489">Methyltransferase</keyword>
<protein>
    <submittedName>
        <fullName evidence="2">FkbM family methyltransferase</fullName>
    </submittedName>
</protein>
<dbReference type="Pfam" id="PF05050">
    <property type="entry name" value="Methyltransf_21"/>
    <property type="match status" value="1"/>
</dbReference>
<feature type="domain" description="Methyltransferase FkbM" evidence="1">
    <location>
        <begin position="13"/>
        <end position="74"/>
    </location>
</feature>
<reference evidence="2 3" key="1">
    <citation type="journal article" date="2019" name="Int. J. Syst. Evol. Microbiol.">
        <title>The Global Catalogue of Microorganisms (GCM) 10K type strain sequencing project: providing services to taxonomists for standard genome sequencing and annotation.</title>
        <authorList>
            <consortium name="The Broad Institute Genomics Platform"/>
            <consortium name="The Broad Institute Genome Sequencing Center for Infectious Disease"/>
            <person name="Wu L."/>
            <person name="Ma J."/>
        </authorList>
    </citation>
    <scope>NUCLEOTIDE SEQUENCE [LARGE SCALE GENOMIC DNA]</scope>
    <source>
        <strain evidence="2 3">DT72</strain>
    </source>
</reference>
<dbReference type="InterPro" id="IPR029063">
    <property type="entry name" value="SAM-dependent_MTases_sf"/>
</dbReference>
<keyword evidence="3" id="KW-1185">Reference proteome</keyword>
<dbReference type="RefSeq" id="WP_382210433.1">
    <property type="nucleotide sequence ID" value="NZ_JBHSZH010000005.1"/>
</dbReference>
<evidence type="ECO:0000313" key="3">
    <source>
        <dbReference type="Proteomes" id="UP001596407"/>
    </source>
</evidence>
<dbReference type="EMBL" id="JBHSZH010000005">
    <property type="protein sequence ID" value="MFC7081940.1"/>
    <property type="molecule type" value="Genomic_DNA"/>
</dbReference>
<dbReference type="GO" id="GO:0032259">
    <property type="term" value="P:methylation"/>
    <property type="evidence" value="ECO:0007669"/>
    <property type="project" value="UniProtKB-KW"/>
</dbReference>
<dbReference type="Proteomes" id="UP001596407">
    <property type="component" value="Unassembled WGS sequence"/>
</dbReference>
<dbReference type="SUPFAM" id="SSF53335">
    <property type="entry name" value="S-adenosyl-L-methionine-dependent methyltransferases"/>
    <property type="match status" value="1"/>
</dbReference>
<comment type="caution">
    <text evidence="2">The sequence shown here is derived from an EMBL/GenBank/DDBJ whole genome shotgun (WGS) entry which is preliminary data.</text>
</comment>
<gene>
    <name evidence="2" type="ORF">ACFQJ6_19445</name>
</gene>
<sequence length="99" mass="11106">MLDGDEMISRYLDGTPSVLKIDVEGAEGYVIEGLEATLRDDECRRVYLELHEGKIFGDETADSICETLSECGFEVSTLHRRRNEMGSEQSDEKFVVAAK</sequence>
<dbReference type="AlphaFoldDB" id="A0ABD5WRE3"/>
<evidence type="ECO:0000313" key="2">
    <source>
        <dbReference type="EMBL" id="MFC7081940.1"/>
    </source>
</evidence>
<evidence type="ECO:0000259" key="1">
    <source>
        <dbReference type="Pfam" id="PF05050"/>
    </source>
</evidence>
<organism evidence="2 3">
    <name type="scientific">Halorussus caseinilyticus</name>
    <dbReference type="NCBI Taxonomy" id="3034025"/>
    <lineage>
        <taxon>Archaea</taxon>
        <taxon>Methanobacteriati</taxon>
        <taxon>Methanobacteriota</taxon>
        <taxon>Stenosarchaea group</taxon>
        <taxon>Halobacteria</taxon>
        <taxon>Halobacteriales</taxon>
        <taxon>Haladaptataceae</taxon>
        <taxon>Halorussus</taxon>
    </lineage>
</organism>